<evidence type="ECO:0000259" key="6">
    <source>
        <dbReference type="Pfam" id="PF01509"/>
    </source>
</evidence>
<dbReference type="GO" id="GO:0003723">
    <property type="term" value="F:RNA binding"/>
    <property type="evidence" value="ECO:0007669"/>
    <property type="project" value="InterPro"/>
</dbReference>
<feature type="domain" description="Pseudouridine synthase II N-terminal" evidence="6">
    <location>
        <begin position="34"/>
        <end position="182"/>
    </location>
</feature>
<dbReference type="HAMAP" id="MF_01080">
    <property type="entry name" value="TruB_bact"/>
    <property type="match status" value="1"/>
</dbReference>
<evidence type="ECO:0000256" key="1">
    <source>
        <dbReference type="ARBA" id="ARBA00000385"/>
    </source>
</evidence>
<protein>
    <recommendedName>
        <fullName evidence="5">tRNA pseudouridine synthase B</fullName>
        <ecNumber evidence="5">5.4.99.25</ecNumber>
    </recommendedName>
    <alternativeName>
        <fullName evidence="5">tRNA pseudouridine(55) synthase</fullName>
        <shortName evidence="5">Psi55 synthase</shortName>
    </alternativeName>
    <alternativeName>
        <fullName evidence="5">tRNA pseudouridylate synthase</fullName>
    </alternativeName>
    <alternativeName>
        <fullName evidence="5">tRNA-uridine isomerase</fullName>
    </alternativeName>
</protein>
<sequence length="305" mass="33464">MNRRRRNKGRSIDGIVILDKAKGLSSNAALQEVKRLYEANKAGHTGSLDPLATGVLPLCLGEATKVSQFLLNSDKRYRAQIKMGERTASGDSDSSVVERCDDFELSCEGIELALESFRGDIQQLPPMYSALKVNGVPLYKMARKGIEVKREKRNVTVYSIDLLGFDDNVVELDIACSKGTYIRTIADDLGQALACGAHIIALRRTQAGAFTEADCVDVSNIEEQKELGGLETIDEYLVPMDRAITELPEVSLPSDTASHIKNGQAVIVRHLPEEGLVRLYEEEQFIGIGSIEDDGKVAPRRLIVS</sequence>
<dbReference type="Pfam" id="PF16198">
    <property type="entry name" value="TruB_C_2"/>
    <property type="match status" value="1"/>
</dbReference>
<organism evidence="9 10">
    <name type="scientific">OM182 bacterium MED-G28</name>
    <dbReference type="NCBI Taxonomy" id="1986256"/>
    <lineage>
        <taxon>Bacteria</taxon>
        <taxon>Pseudomonadati</taxon>
        <taxon>Pseudomonadota</taxon>
        <taxon>Gammaproteobacteria</taxon>
        <taxon>OMG group</taxon>
        <taxon>OM182 clade</taxon>
    </lineage>
</organism>
<evidence type="ECO:0000259" key="8">
    <source>
        <dbReference type="Pfam" id="PF16198"/>
    </source>
</evidence>
<dbReference type="EC" id="5.4.99.25" evidence="5"/>
<evidence type="ECO:0000313" key="9">
    <source>
        <dbReference type="EMBL" id="PDH33698.1"/>
    </source>
</evidence>
<name>A0A2A5WBP6_9GAMM</name>
<evidence type="ECO:0000256" key="3">
    <source>
        <dbReference type="ARBA" id="ARBA00022694"/>
    </source>
</evidence>
<dbReference type="GO" id="GO:1990481">
    <property type="term" value="P:mRNA pseudouridine synthesis"/>
    <property type="evidence" value="ECO:0007669"/>
    <property type="project" value="TreeGrafter"/>
</dbReference>
<reference evidence="9 10" key="1">
    <citation type="submission" date="2017-08" db="EMBL/GenBank/DDBJ databases">
        <title>Fine stratification of microbial communities through a metagenomic profile of the photic zone.</title>
        <authorList>
            <person name="Haro-Moreno J.M."/>
            <person name="Lopez-Perez M."/>
            <person name="De La Torre J."/>
            <person name="Picazo A."/>
            <person name="Camacho A."/>
            <person name="Rodriguez-Valera F."/>
        </authorList>
    </citation>
    <scope>NUCLEOTIDE SEQUENCE [LARGE SCALE GENOMIC DNA]</scope>
    <source>
        <strain evidence="9">MED-G28</strain>
    </source>
</reference>
<gene>
    <name evidence="5" type="primary">truB</name>
    <name evidence="9" type="ORF">CNF02_07715</name>
</gene>
<dbReference type="InterPro" id="IPR002501">
    <property type="entry name" value="PsdUridine_synth_N"/>
</dbReference>
<dbReference type="Pfam" id="PF01509">
    <property type="entry name" value="TruB_N"/>
    <property type="match status" value="1"/>
</dbReference>
<dbReference type="SUPFAM" id="SSF88697">
    <property type="entry name" value="PUA domain-like"/>
    <property type="match status" value="1"/>
</dbReference>
<dbReference type="InterPro" id="IPR032819">
    <property type="entry name" value="TruB_C"/>
</dbReference>
<evidence type="ECO:0000313" key="10">
    <source>
        <dbReference type="Proteomes" id="UP000219329"/>
    </source>
</evidence>
<accession>A0A2A5WBP6</accession>
<dbReference type="PANTHER" id="PTHR13767">
    <property type="entry name" value="TRNA-PSEUDOURIDINE SYNTHASE"/>
    <property type="match status" value="1"/>
</dbReference>
<keyword evidence="4 5" id="KW-0413">Isomerase</keyword>
<dbReference type="Pfam" id="PF09157">
    <property type="entry name" value="TruB-C_2"/>
    <property type="match status" value="1"/>
</dbReference>
<feature type="domain" description="tRNA pseudouridine synthase II TruB subfamily 1 C-terminal" evidence="7">
    <location>
        <begin position="248"/>
        <end position="303"/>
    </location>
</feature>
<dbReference type="InterPro" id="IPR020103">
    <property type="entry name" value="PsdUridine_synth_cat_dom_sf"/>
</dbReference>
<dbReference type="PANTHER" id="PTHR13767:SF2">
    <property type="entry name" value="PSEUDOURIDYLATE SYNTHASE TRUB1"/>
    <property type="match status" value="1"/>
</dbReference>
<feature type="active site" description="Nucleophile" evidence="5">
    <location>
        <position position="49"/>
    </location>
</feature>
<evidence type="ECO:0000256" key="5">
    <source>
        <dbReference type="HAMAP-Rule" id="MF_01080"/>
    </source>
</evidence>
<feature type="domain" description="tRNA pseudouridylate synthase B C-terminal" evidence="8">
    <location>
        <begin position="183"/>
        <end position="244"/>
    </location>
</feature>
<comment type="caution">
    <text evidence="9">The sequence shown here is derived from an EMBL/GenBank/DDBJ whole genome shotgun (WGS) entry which is preliminary data.</text>
</comment>
<dbReference type="GO" id="GO:0031119">
    <property type="term" value="P:tRNA pseudouridine synthesis"/>
    <property type="evidence" value="ECO:0007669"/>
    <property type="project" value="UniProtKB-UniRule"/>
</dbReference>
<dbReference type="InterPro" id="IPR015240">
    <property type="entry name" value="tRNA_sdUridine_synth_fam1_C"/>
</dbReference>
<dbReference type="Gene3D" id="2.30.130.10">
    <property type="entry name" value="PUA domain"/>
    <property type="match status" value="1"/>
</dbReference>
<dbReference type="CDD" id="cd02573">
    <property type="entry name" value="PseudoU_synth_EcTruB"/>
    <property type="match status" value="1"/>
</dbReference>
<dbReference type="InterPro" id="IPR036974">
    <property type="entry name" value="PUA_sf"/>
</dbReference>
<proteinExistence type="inferred from homology"/>
<evidence type="ECO:0000259" key="7">
    <source>
        <dbReference type="Pfam" id="PF09157"/>
    </source>
</evidence>
<dbReference type="Gene3D" id="3.30.2350.10">
    <property type="entry name" value="Pseudouridine synthase"/>
    <property type="match status" value="1"/>
</dbReference>
<dbReference type="NCBIfam" id="TIGR00431">
    <property type="entry name" value="TruB"/>
    <property type="match status" value="1"/>
</dbReference>
<dbReference type="GO" id="GO:0160148">
    <property type="term" value="F:tRNA pseudouridine(55) synthase activity"/>
    <property type="evidence" value="ECO:0007669"/>
    <property type="project" value="UniProtKB-EC"/>
</dbReference>
<comment type="similarity">
    <text evidence="2 5">Belongs to the pseudouridine synthase TruB family. Type 1 subfamily.</text>
</comment>
<comment type="function">
    <text evidence="5">Responsible for synthesis of pseudouridine from uracil-55 in the psi GC loop of transfer RNAs.</text>
</comment>
<dbReference type="InterPro" id="IPR015947">
    <property type="entry name" value="PUA-like_sf"/>
</dbReference>
<keyword evidence="3 5" id="KW-0819">tRNA processing</keyword>
<evidence type="ECO:0000256" key="4">
    <source>
        <dbReference type="ARBA" id="ARBA00023235"/>
    </source>
</evidence>
<dbReference type="EMBL" id="NTJZ01000007">
    <property type="protein sequence ID" value="PDH33698.1"/>
    <property type="molecule type" value="Genomic_DNA"/>
</dbReference>
<dbReference type="AlphaFoldDB" id="A0A2A5WBP6"/>
<evidence type="ECO:0000256" key="2">
    <source>
        <dbReference type="ARBA" id="ARBA00005642"/>
    </source>
</evidence>
<dbReference type="InterPro" id="IPR014780">
    <property type="entry name" value="tRNA_psdUridine_synth_TruB"/>
</dbReference>
<dbReference type="Proteomes" id="UP000219329">
    <property type="component" value="Unassembled WGS sequence"/>
</dbReference>
<dbReference type="SUPFAM" id="SSF55120">
    <property type="entry name" value="Pseudouridine synthase"/>
    <property type="match status" value="1"/>
</dbReference>
<comment type="catalytic activity">
    <reaction evidence="1 5">
        <text>uridine(55) in tRNA = pseudouridine(55) in tRNA</text>
        <dbReference type="Rhea" id="RHEA:42532"/>
        <dbReference type="Rhea" id="RHEA-COMP:10101"/>
        <dbReference type="Rhea" id="RHEA-COMP:10102"/>
        <dbReference type="ChEBI" id="CHEBI:65314"/>
        <dbReference type="ChEBI" id="CHEBI:65315"/>
        <dbReference type="EC" id="5.4.99.25"/>
    </reaction>
</comment>
<dbReference type="CDD" id="cd21152">
    <property type="entry name" value="PUA_TruB_bacterial"/>
    <property type="match status" value="1"/>
</dbReference>